<dbReference type="InterPro" id="IPR006740">
    <property type="entry name" value="DUF604"/>
</dbReference>
<proteinExistence type="predicted"/>
<keyword evidence="1" id="KW-0812">Transmembrane</keyword>
<sequence>MLPNKWKVVEGGGGGGCAGVAVAGDQRRRCVAASLSMLIAATLAFLAYVAFFPNDGAGGLYRLWSCQDCAGELLPGDDEAADGPSSSPRGVARAPTTLSHIVFGIGASARTWDQRRGYAELWWRPGQMRGHVWLDEEPVTPWPSSTCPPYRVSPDASRFGDRASAARMARIVADSFMAVAAEVRNDTARDDGEPPRWFVMGDDDTVFFPDNLVAVLRKYDHEEMYYVGAPSESVEQDVMHSYGMAFGGGGFAVSYPAAAALAKAMDGCLDRYVYFYGSDQRVQACLTELGVPLTREPGFHQVDIRGDAYGMLAAHPVAPVVSLHHLDHIEPISPRGKTALEAARPLVGASRLDPARTLQQSFCYQHGPGGYVWSVSVAWGYTVQLYPWAVAPHDLEVPLQTFRTWRSWADGPFVFNTRPPGGGDACARPAMFFLSAARNETAAPARATVTEYAKHDAGSPPGTKKECDRASFRAASTVHTVRVVAPRMSESDWWRRAPRRQCCRTRRTRWGSVLEVRIRRCGRGERTSP</sequence>
<reference evidence="2" key="1">
    <citation type="submission" date="2020-07" db="EMBL/GenBank/DDBJ databases">
        <title>Genome sequence and genetic diversity analysis of an under-domesticated orphan crop, white fonio (Digitaria exilis).</title>
        <authorList>
            <person name="Bennetzen J.L."/>
            <person name="Chen S."/>
            <person name="Ma X."/>
            <person name="Wang X."/>
            <person name="Yssel A.E.J."/>
            <person name="Chaluvadi S.R."/>
            <person name="Johnson M."/>
            <person name="Gangashetty P."/>
            <person name="Hamidou F."/>
            <person name="Sanogo M.D."/>
            <person name="Zwaenepoel A."/>
            <person name="Wallace J."/>
            <person name="Van De Peer Y."/>
            <person name="Van Deynze A."/>
        </authorList>
    </citation>
    <scope>NUCLEOTIDE SEQUENCE</scope>
    <source>
        <tissue evidence="2">Leaves</tissue>
    </source>
</reference>
<name>A0A835EWH7_9POAL</name>
<comment type="caution">
    <text evidence="2">The sequence shown here is derived from an EMBL/GenBank/DDBJ whole genome shotgun (WGS) entry which is preliminary data.</text>
</comment>
<dbReference type="Pfam" id="PF04646">
    <property type="entry name" value="DUF604"/>
    <property type="match status" value="1"/>
</dbReference>
<dbReference type="Proteomes" id="UP000636709">
    <property type="component" value="Unassembled WGS sequence"/>
</dbReference>
<evidence type="ECO:0000313" key="2">
    <source>
        <dbReference type="EMBL" id="KAF8718775.1"/>
    </source>
</evidence>
<evidence type="ECO:0000256" key="1">
    <source>
        <dbReference type="SAM" id="Phobius"/>
    </source>
</evidence>
<accession>A0A835EWH7</accession>
<dbReference type="PANTHER" id="PTHR10811">
    <property type="entry name" value="FRINGE-RELATED"/>
    <property type="match status" value="1"/>
</dbReference>
<keyword evidence="1" id="KW-0472">Membrane</keyword>
<dbReference type="EMBL" id="JACEFO010001706">
    <property type="protein sequence ID" value="KAF8718775.1"/>
    <property type="molecule type" value="Genomic_DNA"/>
</dbReference>
<dbReference type="FunFam" id="3.90.550.50:FF:000030">
    <property type="entry name" value="Fringe-related protein"/>
    <property type="match status" value="1"/>
</dbReference>
<protein>
    <submittedName>
        <fullName evidence="2">Uncharacterized protein</fullName>
    </submittedName>
</protein>
<dbReference type="AlphaFoldDB" id="A0A835EWH7"/>
<dbReference type="OrthoDB" id="421979at2759"/>
<feature type="transmembrane region" description="Helical" evidence="1">
    <location>
        <begin position="30"/>
        <end position="51"/>
    </location>
</feature>
<keyword evidence="3" id="KW-1185">Reference proteome</keyword>
<dbReference type="Gramene" id="Dexi9B01G0039200.1">
    <property type="protein sequence ID" value="Dexi9B01G0039200.1:cds"/>
    <property type="gene ID" value="Dexi9B01G0039200"/>
</dbReference>
<organism evidence="2 3">
    <name type="scientific">Digitaria exilis</name>
    <dbReference type="NCBI Taxonomy" id="1010633"/>
    <lineage>
        <taxon>Eukaryota</taxon>
        <taxon>Viridiplantae</taxon>
        <taxon>Streptophyta</taxon>
        <taxon>Embryophyta</taxon>
        <taxon>Tracheophyta</taxon>
        <taxon>Spermatophyta</taxon>
        <taxon>Magnoliopsida</taxon>
        <taxon>Liliopsida</taxon>
        <taxon>Poales</taxon>
        <taxon>Poaceae</taxon>
        <taxon>PACMAD clade</taxon>
        <taxon>Panicoideae</taxon>
        <taxon>Panicodae</taxon>
        <taxon>Paniceae</taxon>
        <taxon>Anthephorinae</taxon>
        <taxon>Digitaria</taxon>
    </lineage>
</organism>
<keyword evidence="1" id="KW-1133">Transmembrane helix</keyword>
<gene>
    <name evidence="2" type="ORF">HU200_025077</name>
</gene>
<evidence type="ECO:0000313" key="3">
    <source>
        <dbReference type="Proteomes" id="UP000636709"/>
    </source>
</evidence>
<dbReference type="Gene3D" id="3.90.550.50">
    <property type="match status" value="1"/>
</dbReference>